<dbReference type="Proteomes" id="UP000243975">
    <property type="component" value="Unassembled WGS sequence"/>
</dbReference>
<feature type="compositionally biased region" description="Polar residues" evidence="1">
    <location>
        <begin position="731"/>
        <end position="746"/>
    </location>
</feature>
<feature type="region of interest" description="Disordered" evidence="1">
    <location>
        <begin position="132"/>
        <end position="179"/>
    </location>
</feature>
<feature type="region of interest" description="Disordered" evidence="1">
    <location>
        <begin position="583"/>
        <end position="602"/>
    </location>
</feature>
<accession>A0A103XBG2</accession>
<name>A0A103XBG2_CYNCS</name>
<evidence type="ECO:0000256" key="1">
    <source>
        <dbReference type="SAM" id="MobiDB-lite"/>
    </source>
</evidence>
<dbReference type="PANTHER" id="PTHR46445:SF16">
    <property type="entry name" value="GBF-INTERACTING PROTEIN"/>
    <property type="match status" value="1"/>
</dbReference>
<evidence type="ECO:0000259" key="3">
    <source>
        <dbReference type="Pfam" id="PF06972"/>
    </source>
</evidence>
<dbReference type="PANTHER" id="PTHR46445">
    <property type="entry name" value="RNA POLYMERASE II DEGRADATION FACTOR-LIKE PROTEIN (DUF1296)"/>
    <property type="match status" value="1"/>
</dbReference>
<feature type="non-terminal residue" evidence="4">
    <location>
        <position position="1"/>
    </location>
</feature>
<feature type="compositionally biased region" description="Polar residues" evidence="1">
    <location>
        <begin position="402"/>
        <end position="416"/>
    </location>
</feature>
<feature type="domain" description="GBF-interacting protein 1 N-terminal" evidence="3">
    <location>
        <begin position="90"/>
        <end position="149"/>
    </location>
</feature>
<feature type="compositionally biased region" description="Basic and acidic residues" evidence="1">
    <location>
        <begin position="136"/>
        <end position="158"/>
    </location>
</feature>
<gene>
    <name evidence="4" type="ORF">Ccrd_025069</name>
</gene>
<keyword evidence="2" id="KW-0732">Signal</keyword>
<dbReference type="Gramene" id="KVH87646">
    <property type="protein sequence ID" value="KVH87646"/>
    <property type="gene ID" value="Ccrd_025069"/>
</dbReference>
<dbReference type="AlphaFoldDB" id="A0A103XBG2"/>
<reference evidence="4 5" key="1">
    <citation type="journal article" date="2016" name="Sci. Rep.">
        <title>The genome sequence of the outbreeding globe artichoke constructed de novo incorporating a phase-aware low-pass sequencing strategy of F1 progeny.</title>
        <authorList>
            <person name="Scaglione D."/>
            <person name="Reyes-Chin-Wo S."/>
            <person name="Acquadro A."/>
            <person name="Froenicke L."/>
            <person name="Portis E."/>
            <person name="Beitel C."/>
            <person name="Tirone M."/>
            <person name="Mauro R."/>
            <person name="Lo Monaco A."/>
            <person name="Mauromicale G."/>
            <person name="Faccioli P."/>
            <person name="Cattivelli L."/>
            <person name="Rieseberg L."/>
            <person name="Michelmore R."/>
            <person name="Lanteri S."/>
        </authorList>
    </citation>
    <scope>NUCLEOTIDE SEQUENCE [LARGE SCALE GENOMIC DNA]</scope>
    <source>
        <strain evidence="4">2C</strain>
    </source>
</reference>
<dbReference type="EMBL" id="LEKV01005974">
    <property type="protein sequence ID" value="KVH87646.1"/>
    <property type="molecule type" value="Genomic_DNA"/>
</dbReference>
<protein>
    <recommendedName>
        <fullName evidence="3">GBF-interacting protein 1 N-terminal domain-containing protein</fullName>
    </recommendedName>
</protein>
<feature type="region of interest" description="Disordered" evidence="1">
    <location>
        <begin position="903"/>
        <end position="980"/>
    </location>
</feature>
<feature type="compositionally biased region" description="Polar residues" evidence="1">
    <location>
        <begin position="563"/>
        <end position="572"/>
    </location>
</feature>
<feature type="region of interest" description="Disordered" evidence="1">
    <location>
        <begin position="556"/>
        <end position="575"/>
    </location>
</feature>
<feature type="compositionally biased region" description="Polar residues" evidence="1">
    <location>
        <begin position="619"/>
        <end position="629"/>
    </location>
</feature>
<dbReference type="OMA" id="QQPFAGN"/>
<feature type="compositionally biased region" description="Low complexity" evidence="1">
    <location>
        <begin position="909"/>
        <end position="930"/>
    </location>
</feature>
<comment type="caution">
    <text evidence="4">The sequence shown here is derived from an EMBL/GenBank/DDBJ whole genome shotgun (WGS) entry which is preliminary data.</text>
</comment>
<dbReference type="InterPro" id="IPR009060">
    <property type="entry name" value="UBA-like_sf"/>
</dbReference>
<dbReference type="STRING" id="59895.A0A103XBG2"/>
<evidence type="ECO:0000313" key="5">
    <source>
        <dbReference type="Proteomes" id="UP000243975"/>
    </source>
</evidence>
<evidence type="ECO:0000313" key="4">
    <source>
        <dbReference type="EMBL" id="KVH87646.1"/>
    </source>
</evidence>
<proteinExistence type="predicted"/>
<feature type="region of interest" description="Disordered" evidence="1">
    <location>
        <begin position="731"/>
        <end position="750"/>
    </location>
</feature>
<feature type="signal peptide" evidence="2">
    <location>
        <begin position="1"/>
        <end position="24"/>
    </location>
</feature>
<feature type="chain" id="PRO_5007118647" description="GBF-interacting protein 1 N-terminal domain-containing protein" evidence="2">
    <location>
        <begin position="25"/>
        <end position="980"/>
    </location>
</feature>
<feature type="region of interest" description="Disordered" evidence="1">
    <location>
        <begin position="607"/>
        <end position="629"/>
    </location>
</feature>
<feature type="compositionally biased region" description="Polar residues" evidence="1">
    <location>
        <begin position="937"/>
        <end position="950"/>
    </location>
</feature>
<evidence type="ECO:0000256" key="2">
    <source>
        <dbReference type="SAM" id="SignalP"/>
    </source>
</evidence>
<dbReference type="SUPFAM" id="SSF46934">
    <property type="entry name" value="UBA-like"/>
    <property type="match status" value="1"/>
</dbReference>
<dbReference type="Pfam" id="PF06972">
    <property type="entry name" value="GIP1_N"/>
    <property type="match status" value="1"/>
</dbReference>
<sequence>EGRSGRVEGFRKLLISLLLVAADSIPSPVVLITRLPTACNCVKEEGFFTREEEVELLVVAAALDLIRSMGSRGGGGGGGGGNNGGGVQGIPAASRKMVQSLKEIVNGVSEAEIYSALKDCNMDPNEAVNRLLTQDPFHEVKSKREKKKEFKDTTESRPRGGGGITSNRGARSGADRYAGRGGSTQFSSSVLQFGEVKIFVWFNGNLTFNFILFRSMRYLIESGGLHGKLKRENGTSSYTSSSAPAYGVAATNANRSPPTFSGSFGTENKASSFSAADGTATVSQQPSSGYQSAWLGVPGQKSMADIVKMGRPQHKAYSTPISSQSINQSAFIQPSSAHYELHCLEDYASKAPEIHPEHDAAADQYVSPDDEWPSIEQPQSAGVQSILEPYVESELNVGQSNLPFERSNQYGGSQTDEAQEEDESVFEDHTANHVGSASVSSRKLLDDTSGSAPLYNNDLYKNMDSFHPEEHAFEHKEVEEGNASASSVSANMQQLNIQEERHLDESEEEVPSVVIPNHLQVQTADCSHLSFGSFGASMNTGFPGSFASRKLRSNIEETPAEADTSSVGPSETRNSEYYGDESIITSESNPVHRGVPSSVSYDLPSASQTEVLKQENSEATHANQYSFSSSTPVPGYTFDSTQLLNPSFPQSQTPTQMQNATPFSNVMQAAYTNSLPSTLLAANGHPVRESDLSYSPFPISQSMPTKYGSSVSSISGSTISMAEALKTGVFSSSQPTQQTPPGNTIPTGPALPQHLAVHPYSQPTLPLGPFANMIGYPFLPQSYTYMPSGFQQAFAGNSTYHQQLAAVLPQYKNSVSVSSLPQSAAVPSAYGSFGNSTAIPGNYQVNQPAGPAGSTLSYDDVLNAHYKENSQLLSLQQNENSAMWVHGAGSRTMSAMPASTYYSFQGQNQQPSGFRQAQQQQPSQSYGGAALNYPNFYHNSQTELQQNSRDGSLVGGSQGQPKPQQQQQQQSQQQLWQNSY</sequence>
<feature type="compositionally biased region" description="Low complexity" evidence="1">
    <location>
        <begin position="959"/>
        <end position="974"/>
    </location>
</feature>
<feature type="region of interest" description="Disordered" evidence="1">
    <location>
        <begin position="402"/>
        <end position="426"/>
    </location>
</feature>
<dbReference type="InterPro" id="IPR009719">
    <property type="entry name" value="GIP1_N"/>
</dbReference>
<organism evidence="4 5">
    <name type="scientific">Cynara cardunculus var. scolymus</name>
    <name type="common">Globe artichoke</name>
    <name type="synonym">Cynara scolymus</name>
    <dbReference type="NCBI Taxonomy" id="59895"/>
    <lineage>
        <taxon>Eukaryota</taxon>
        <taxon>Viridiplantae</taxon>
        <taxon>Streptophyta</taxon>
        <taxon>Embryophyta</taxon>
        <taxon>Tracheophyta</taxon>
        <taxon>Spermatophyta</taxon>
        <taxon>Magnoliopsida</taxon>
        <taxon>eudicotyledons</taxon>
        <taxon>Gunneridae</taxon>
        <taxon>Pentapetalae</taxon>
        <taxon>asterids</taxon>
        <taxon>campanulids</taxon>
        <taxon>Asterales</taxon>
        <taxon>Asteraceae</taxon>
        <taxon>Carduoideae</taxon>
        <taxon>Cardueae</taxon>
        <taxon>Carduinae</taxon>
        <taxon>Cynara</taxon>
    </lineage>
</organism>
<keyword evidence="5" id="KW-1185">Reference proteome</keyword>